<dbReference type="GO" id="GO:0016020">
    <property type="term" value="C:membrane"/>
    <property type="evidence" value="ECO:0007669"/>
    <property type="project" value="UniProtKB-SubCell"/>
</dbReference>
<dbReference type="GO" id="GO:0004930">
    <property type="term" value="F:G protein-coupled receptor activity"/>
    <property type="evidence" value="ECO:0007669"/>
    <property type="project" value="InterPro"/>
</dbReference>
<dbReference type="PRINTS" id="PR00249">
    <property type="entry name" value="GPCRSECRETIN"/>
</dbReference>
<dbReference type="PANTHER" id="PTHR45692">
    <property type="entry name" value="G_PROTEIN_RECEP_F2_4 DOMAIN-CONTAINING PROTEIN"/>
    <property type="match status" value="1"/>
</dbReference>
<dbReference type="GO" id="GO:0007166">
    <property type="term" value="P:cell surface receptor signaling pathway"/>
    <property type="evidence" value="ECO:0007669"/>
    <property type="project" value="InterPro"/>
</dbReference>
<feature type="domain" description="G-protein coupled receptors family 2 profile 2" evidence="9">
    <location>
        <begin position="615"/>
        <end position="879"/>
    </location>
</feature>
<dbReference type="Proteomes" id="UP000015101">
    <property type="component" value="Unassembled WGS sequence"/>
</dbReference>
<feature type="compositionally biased region" description="Low complexity" evidence="6">
    <location>
        <begin position="475"/>
        <end position="486"/>
    </location>
</feature>
<name>T1FE02_HELRO</name>
<dbReference type="STRING" id="6412.T1FE02"/>
<dbReference type="InterPro" id="IPR046338">
    <property type="entry name" value="GAIN_dom_sf"/>
</dbReference>
<feature type="region of interest" description="Disordered" evidence="6">
    <location>
        <begin position="940"/>
        <end position="973"/>
    </location>
</feature>
<evidence type="ECO:0000256" key="1">
    <source>
        <dbReference type="ARBA" id="ARBA00004141"/>
    </source>
</evidence>
<feature type="transmembrane region" description="Helical" evidence="7">
    <location>
        <begin position="705"/>
        <end position="726"/>
    </location>
</feature>
<dbReference type="Gene3D" id="2.60.220.50">
    <property type="match status" value="1"/>
</dbReference>
<keyword evidence="4 7" id="KW-0472">Membrane</keyword>
<dbReference type="CDD" id="cd15040">
    <property type="entry name" value="7tmB2_Adhesion"/>
    <property type="match status" value="1"/>
</dbReference>
<feature type="transmembrane region" description="Helical" evidence="7">
    <location>
        <begin position="779"/>
        <end position="803"/>
    </location>
</feature>
<feature type="transmembrane region" description="Helical" evidence="7">
    <location>
        <begin position="617"/>
        <end position="640"/>
    </location>
</feature>
<dbReference type="KEGG" id="hro:HELRODRAFT_178980"/>
<evidence type="ECO:0000256" key="2">
    <source>
        <dbReference type="ARBA" id="ARBA00022692"/>
    </source>
</evidence>
<dbReference type="EnsemblMetazoa" id="HelroT178980">
    <property type="protein sequence ID" value="HelroP178980"/>
    <property type="gene ID" value="HelroG178980"/>
</dbReference>
<dbReference type="AlphaFoldDB" id="T1FE02"/>
<dbReference type="InParanoid" id="T1FE02"/>
<proteinExistence type="predicted"/>
<dbReference type="InterPro" id="IPR000203">
    <property type="entry name" value="GPS"/>
</dbReference>
<dbReference type="HOGENOM" id="CLU_010752_0_0_1"/>
<keyword evidence="3 7" id="KW-1133">Transmembrane helix</keyword>
<feature type="region of interest" description="Disordered" evidence="6">
    <location>
        <begin position="475"/>
        <end position="506"/>
    </location>
</feature>
<evidence type="ECO:0000313" key="10">
    <source>
        <dbReference type="EMBL" id="ESN95797.1"/>
    </source>
</evidence>
<evidence type="ECO:0000256" key="6">
    <source>
        <dbReference type="SAM" id="MobiDB-lite"/>
    </source>
</evidence>
<comment type="subcellular location">
    <subcellularLocation>
        <location evidence="1">Membrane</location>
        <topology evidence="1">Multi-pass membrane protein</topology>
    </subcellularLocation>
</comment>
<evidence type="ECO:0000313" key="12">
    <source>
        <dbReference type="Proteomes" id="UP000015101"/>
    </source>
</evidence>
<gene>
    <name evidence="11" type="primary">20207051</name>
    <name evidence="10" type="ORF">HELRODRAFT_178980</name>
</gene>
<reference evidence="11" key="3">
    <citation type="submission" date="2015-06" db="UniProtKB">
        <authorList>
            <consortium name="EnsemblMetazoa"/>
        </authorList>
    </citation>
    <scope>IDENTIFICATION</scope>
</reference>
<feature type="transmembrane region" description="Helical" evidence="7">
    <location>
        <begin position="855"/>
        <end position="875"/>
    </location>
</feature>
<reference evidence="10 12" key="2">
    <citation type="journal article" date="2013" name="Nature">
        <title>Insights into bilaterian evolution from three spiralian genomes.</title>
        <authorList>
            <person name="Simakov O."/>
            <person name="Marletaz F."/>
            <person name="Cho S.J."/>
            <person name="Edsinger-Gonzales E."/>
            <person name="Havlak P."/>
            <person name="Hellsten U."/>
            <person name="Kuo D.H."/>
            <person name="Larsson T."/>
            <person name="Lv J."/>
            <person name="Arendt D."/>
            <person name="Savage R."/>
            <person name="Osoegawa K."/>
            <person name="de Jong P."/>
            <person name="Grimwood J."/>
            <person name="Chapman J.A."/>
            <person name="Shapiro H."/>
            <person name="Aerts A."/>
            <person name="Otillar R.P."/>
            <person name="Terry A.Y."/>
            <person name="Boore J.L."/>
            <person name="Grigoriev I.V."/>
            <person name="Lindberg D.R."/>
            <person name="Seaver E.C."/>
            <person name="Weisblat D.A."/>
            <person name="Putnam N.H."/>
            <person name="Rokhsar D.S."/>
        </authorList>
    </citation>
    <scope>NUCLEOTIDE SEQUENCE</scope>
</reference>
<evidence type="ECO:0000256" key="7">
    <source>
        <dbReference type="SAM" id="Phobius"/>
    </source>
</evidence>
<dbReference type="GeneID" id="20207051"/>
<dbReference type="Gene3D" id="1.20.1070.10">
    <property type="entry name" value="Rhodopsin 7-helix transmembrane proteins"/>
    <property type="match status" value="1"/>
</dbReference>
<protein>
    <recommendedName>
        <fullName evidence="13">G-protein coupled receptors family 2 profile 2 domain-containing protein</fullName>
    </recommendedName>
</protein>
<evidence type="ECO:0000259" key="8">
    <source>
        <dbReference type="PROSITE" id="PS50221"/>
    </source>
</evidence>
<evidence type="ECO:0000256" key="4">
    <source>
        <dbReference type="ARBA" id="ARBA00023136"/>
    </source>
</evidence>
<evidence type="ECO:0000256" key="5">
    <source>
        <dbReference type="ARBA" id="ARBA00023157"/>
    </source>
</evidence>
<evidence type="ECO:0000313" key="11">
    <source>
        <dbReference type="EnsemblMetazoa" id="HelroP178980"/>
    </source>
</evidence>
<dbReference type="InterPro" id="IPR017981">
    <property type="entry name" value="GPCR_2-like_7TM"/>
</dbReference>
<feature type="compositionally biased region" description="Basic and acidic residues" evidence="6">
    <location>
        <begin position="943"/>
        <end position="966"/>
    </location>
</feature>
<organism evidence="11 12">
    <name type="scientific">Helobdella robusta</name>
    <name type="common">Californian leech</name>
    <dbReference type="NCBI Taxonomy" id="6412"/>
    <lineage>
        <taxon>Eukaryota</taxon>
        <taxon>Metazoa</taxon>
        <taxon>Spiralia</taxon>
        <taxon>Lophotrochozoa</taxon>
        <taxon>Annelida</taxon>
        <taxon>Clitellata</taxon>
        <taxon>Hirudinea</taxon>
        <taxon>Rhynchobdellida</taxon>
        <taxon>Glossiphoniidae</taxon>
        <taxon>Helobdella</taxon>
    </lineage>
</organism>
<dbReference type="PANTHER" id="PTHR45692:SF1">
    <property type="entry name" value="G-PROTEIN COUPLED RECEPTORS FAMILY 2 PROFILE 2 DOMAIN-CONTAINING PROTEIN"/>
    <property type="match status" value="1"/>
</dbReference>
<sequence>MDMALYKLELIIFYGVVIKCRPSHVDISPSNPLIHSVNNYFQIPPFDDPEYYYDHLASSETIQRRLSVGLSQGYHNCYIWDFNSLSGIYERNLDSSTLVKFTDIKTDYLYVTINYSEPLAWTDVYSFVTFDYIMDWTSNPHIQKWMSWLNSSYAYLEKIMKIKKKKGVGTMLDVKINVYSQKTAKRMTKIFSRQVLLNNMERQEPVPDEFEEKKFLRSNKGCYKEIVSFGSDKFFFDVGLPDEVASSDILCHMRGFPPKAKAKCSGNFVFGYSWVLNELLDCASFNINEADESSNLTKSFYDILHKDMKDYDDLLEMTKDLLTKDPTGSTVQSKDISLVAAILEKSNSTDFHMSTDHRILNSMETLVKKLSEVSQDINVTWSGKNLVTHFYETSVHNHSMGFALLKLKVGNKSEKYIYGGGVLEAGGDNLDEDLEVALLIPDEIYRRKSPLEGDFPVKTSLIVYKTATLFQSSMTSSSPLSSAKRSAGLNSSSLDENGKDPADDDGCEDVVNRKINSLIIKSSVGGRKISNLKKKNTISNPACVYAKYKNDRIEWSTDGLETIDSNVEDFYIECESDHLTNFAVLAVRNYSSFSVTVRKKGFEKDLHSKKVGIALQWVSMIGMIISIVCLSLVIIGQIIFKKFRKGQYHIALLNLSISLICVNLIIMFGLDKKPPSPPLSSSSCTSSSTSSISRKTIGCLVKSALLHYFLLVSFSWMLIEAILQYLKFVKVFNTHISSFVWKTMLPAWILPAIVVIVTGSVDYRLFDGFKHHCWLAKKAFYLAFLLPLGFIILANIVVFMRVIKGISCDRPKGMVTNQSQCKLIWLQVQVALCCFVIMGLTWSFAFFAYGDASVVMYFLFAIFNSLQGLFIFLLFNLREKPVRHAWSSFVRKPAKHLPFSTSSTGATAPNTSKFTPNKLVDKDKKKALSTELDFLNATSSGRSLDDAEKNNLKKRSGSDGKGEEHVNTFSKSN</sequence>
<dbReference type="eggNOG" id="KOG4193">
    <property type="taxonomic scope" value="Eukaryota"/>
</dbReference>
<dbReference type="InterPro" id="IPR000832">
    <property type="entry name" value="GPCR_2_secretin-like"/>
</dbReference>
<evidence type="ECO:0000259" key="9">
    <source>
        <dbReference type="PROSITE" id="PS50261"/>
    </source>
</evidence>
<dbReference type="Pfam" id="PF01825">
    <property type="entry name" value="GPS"/>
    <property type="match status" value="1"/>
</dbReference>
<keyword evidence="5" id="KW-1015">Disulfide bond</keyword>
<dbReference type="CTD" id="20207051"/>
<dbReference type="EMBL" id="KB097502">
    <property type="protein sequence ID" value="ESN95797.1"/>
    <property type="molecule type" value="Genomic_DNA"/>
</dbReference>
<accession>T1FE02</accession>
<dbReference type="OrthoDB" id="10037534at2759"/>
<feature type="transmembrane region" description="Helical" evidence="7">
    <location>
        <begin position="824"/>
        <end position="849"/>
    </location>
</feature>
<evidence type="ECO:0000256" key="3">
    <source>
        <dbReference type="ARBA" id="ARBA00022989"/>
    </source>
</evidence>
<keyword evidence="12" id="KW-1185">Reference proteome</keyword>
<dbReference type="SUPFAM" id="SSF81321">
    <property type="entry name" value="Family A G protein-coupled receptor-like"/>
    <property type="match status" value="1"/>
</dbReference>
<feature type="transmembrane region" description="Helical" evidence="7">
    <location>
        <begin position="738"/>
        <end position="759"/>
    </location>
</feature>
<reference evidence="12" key="1">
    <citation type="submission" date="2012-12" db="EMBL/GenBank/DDBJ databases">
        <authorList>
            <person name="Hellsten U."/>
            <person name="Grimwood J."/>
            <person name="Chapman J.A."/>
            <person name="Shapiro H."/>
            <person name="Aerts A."/>
            <person name="Otillar R.P."/>
            <person name="Terry A.Y."/>
            <person name="Boore J.L."/>
            <person name="Simakov O."/>
            <person name="Marletaz F."/>
            <person name="Cho S.-J."/>
            <person name="Edsinger-Gonzales E."/>
            <person name="Havlak P."/>
            <person name="Kuo D.-H."/>
            <person name="Larsson T."/>
            <person name="Lv J."/>
            <person name="Arendt D."/>
            <person name="Savage R."/>
            <person name="Osoegawa K."/>
            <person name="de Jong P."/>
            <person name="Lindberg D.R."/>
            <person name="Seaver E.C."/>
            <person name="Weisblat D.A."/>
            <person name="Putnam N.H."/>
            <person name="Grigoriev I.V."/>
            <person name="Rokhsar D.S."/>
        </authorList>
    </citation>
    <scope>NUCLEOTIDE SEQUENCE</scope>
</reference>
<dbReference type="RefSeq" id="XP_009026098.1">
    <property type="nucleotide sequence ID" value="XM_009027850.1"/>
</dbReference>
<dbReference type="EMBL" id="AMQM01006669">
    <property type="status" value="NOT_ANNOTATED_CDS"/>
    <property type="molecule type" value="Genomic_DNA"/>
</dbReference>
<dbReference type="InterPro" id="IPR057244">
    <property type="entry name" value="GAIN_B"/>
</dbReference>
<dbReference type="FunFam" id="1.20.1070.10:FF:001211">
    <property type="entry name" value="Uncharacterized protein"/>
    <property type="match status" value="1"/>
</dbReference>
<keyword evidence="2 7" id="KW-0812">Transmembrane</keyword>
<dbReference type="PROSITE" id="PS50261">
    <property type="entry name" value="G_PROTEIN_RECEP_F2_4"/>
    <property type="match status" value="1"/>
</dbReference>
<feature type="domain" description="GAIN-B" evidence="8">
    <location>
        <begin position="446"/>
        <end position="592"/>
    </location>
</feature>
<dbReference type="PROSITE" id="PS50221">
    <property type="entry name" value="GAIN_B"/>
    <property type="match status" value="1"/>
</dbReference>
<dbReference type="Pfam" id="PF00002">
    <property type="entry name" value="7tm_2"/>
    <property type="match status" value="1"/>
</dbReference>
<feature type="transmembrane region" description="Helical" evidence="7">
    <location>
        <begin position="652"/>
        <end position="670"/>
    </location>
</feature>
<evidence type="ECO:0008006" key="13">
    <source>
        <dbReference type="Google" id="ProtNLM"/>
    </source>
</evidence>